<dbReference type="AlphaFoldDB" id="A0A6L2K3U0"/>
<reference evidence="2" key="1">
    <citation type="journal article" date="2019" name="Sci. Rep.">
        <title>Draft genome of Tanacetum cinerariifolium, the natural source of mosquito coil.</title>
        <authorList>
            <person name="Yamashiro T."/>
            <person name="Shiraishi A."/>
            <person name="Satake H."/>
            <person name="Nakayama K."/>
        </authorList>
    </citation>
    <scope>NUCLEOTIDE SEQUENCE</scope>
</reference>
<proteinExistence type="predicted"/>
<protein>
    <recommendedName>
        <fullName evidence="3">Transposase (Putative), gypsy type</fullName>
    </recommendedName>
</protein>
<gene>
    <name evidence="2" type="ORF">Tci_014522</name>
</gene>
<dbReference type="EMBL" id="BKCJ010001583">
    <property type="protein sequence ID" value="GEU42544.1"/>
    <property type="molecule type" value="Genomic_DNA"/>
</dbReference>
<organism evidence="2">
    <name type="scientific">Tanacetum cinerariifolium</name>
    <name type="common">Dalmatian daisy</name>
    <name type="synonym">Chrysanthemum cinerariifolium</name>
    <dbReference type="NCBI Taxonomy" id="118510"/>
    <lineage>
        <taxon>Eukaryota</taxon>
        <taxon>Viridiplantae</taxon>
        <taxon>Streptophyta</taxon>
        <taxon>Embryophyta</taxon>
        <taxon>Tracheophyta</taxon>
        <taxon>Spermatophyta</taxon>
        <taxon>Magnoliopsida</taxon>
        <taxon>eudicotyledons</taxon>
        <taxon>Gunneridae</taxon>
        <taxon>Pentapetalae</taxon>
        <taxon>asterids</taxon>
        <taxon>campanulids</taxon>
        <taxon>Asterales</taxon>
        <taxon>Asteraceae</taxon>
        <taxon>Asteroideae</taxon>
        <taxon>Anthemideae</taxon>
        <taxon>Anthemidinae</taxon>
        <taxon>Tanacetum</taxon>
    </lineage>
</organism>
<comment type="caution">
    <text evidence="2">The sequence shown here is derived from an EMBL/GenBank/DDBJ whole genome shotgun (WGS) entry which is preliminary data.</text>
</comment>
<evidence type="ECO:0008006" key="3">
    <source>
        <dbReference type="Google" id="ProtNLM"/>
    </source>
</evidence>
<accession>A0A6L2K3U0</accession>
<evidence type="ECO:0000313" key="2">
    <source>
        <dbReference type="EMBL" id="GEU42544.1"/>
    </source>
</evidence>
<feature type="region of interest" description="Disordered" evidence="1">
    <location>
        <begin position="104"/>
        <end position="161"/>
    </location>
</feature>
<name>A0A6L2K3U0_TANCI</name>
<sequence length="594" mass="65213">MSAIIDVRCVLTQEALDAFCNTFHIPEEVHHVLPNQDDTMHERLAGKIRLSRHYTLDEETYPWFVHKNEEDIDLFAFIHASDPTKDANIQPVVKAADTIVEDAAPLQSRRQKKRKSIVVDVGGASHPPKKLREDYGNQSEASIGEREDEDHTDSVAEPNLRTIGAPQRFVISSDSSHHFGPTIAEAKVDSLVMSSTPIMTTATTITSTVDSTLVAKEKPVKPSLFAIDSSSAGGADPNTGVFSDQLASMTNGSRLNDGRVCREMVDEFAPPKFFASVHGMKHDQLFTEFNVGAAHQISLSVEVRMCAEYNVKERMRLKSVVEKQDELLNARDGEIENLKAQLLLKEAKFTEAIRLRTQISNLEAVENLADQVHKLEVSSAELQEKITVYDNSISCVIEKGMQSDLAAKINHDTEGRSLADVAVYNPDAKEDFNTALQELCEVEFHLLAKLKSYKDASTENIKNVLCLEGALAEAPGMNDSQLDIEQLKVPIHRSEDQVVLGETSLSFALNVSHSHVERIKKNIAAQRVVPAASVTTTALSITFAFASSIPPISTNDYEIVGVDGQEGAGTDGRVLVDGNVAPFPNVDDVELHIP</sequence>
<evidence type="ECO:0000256" key="1">
    <source>
        <dbReference type="SAM" id="MobiDB-lite"/>
    </source>
</evidence>